<keyword evidence="7" id="KW-1185">Reference proteome</keyword>
<evidence type="ECO:0000313" key="6">
    <source>
        <dbReference type="EMBL" id="SNQ62425.1"/>
    </source>
</evidence>
<dbReference type="InterPro" id="IPR052021">
    <property type="entry name" value="Type-I_RS_S_subunit"/>
</dbReference>
<dbReference type="GO" id="GO:0009307">
    <property type="term" value="P:DNA restriction-modification system"/>
    <property type="evidence" value="ECO:0007669"/>
    <property type="project" value="UniProtKB-KW"/>
</dbReference>
<organism evidence="6 7">
    <name type="scientific">Candidatus Methanoperedens nitratireducens</name>
    <dbReference type="NCBI Taxonomy" id="1392998"/>
    <lineage>
        <taxon>Archaea</taxon>
        <taxon>Methanobacteriati</taxon>
        <taxon>Methanobacteriota</taxon>
        <taxon>Stenosarchaea group</taxon>
        <taxon>Methanomicrobia</taxon>
        <taxon>Methanosarcinales</taxon>
        <taxon>ANME-2 cluster</taxon>
        <taxon>Candidatus Methanoperedentaceae</taxon>
        <taxon>Candidatus Methanoperedens</taxon>
    </lineage>
</organism>
<keyword evidence="4" id="KW-0175">Coiled coil</keyword>
<dbReference type="SUPFAM" id="SSF116734">
    <property type="entry name" value="DNA methylase specificity domain"/>
    <property type="match status" value="2"/>
</dbReference>
<proteinExistence type="inferred from homology"/>
<evidence type="ECO:0000313" key="7">
    <source>
        <dbReference type="Proteomes" id="UP000218615"/>
    </source>
</evidence>
<feature type="domain" description="Type I restriction modification DNA specificity" evidence="5">
    <location>
        <begin position="221"/>
        <end position="399"/>
    </location>
</feature>
<evidence type="ECO:0000256" key="4">
    <source>
        <dbReference type="SAM" id="Coils"/>
    </source>
</evidence>
<dbReference type="AlphaFoldDB" id="A0A284VT10"/>
<feature type="coiled-coil region" evidence="4">
    <location>
        <begin position="380"/>
        <end position="407"/>
    </location>
</feature>
<dbReference type="GO" id="GO:0003677">
    <property type="term" value="F:DNA binding"/>
    <property type="evidence" value="ECO:0007669"/>
    <property type="project" value="UniProtKB-KW"/>
</dbReference>
<keyword evidence="3" id="KW-0238">DNA-binding</keyword>
<protein>
    <submittedName>
        <fullName evidence="6">Restriction modification system DNA specificity domain protein</fullName>
    </submittedName>
</protein>
<accession>A0A284VT10</accession>
<dbReference type="Gene3D" id="1.10.287.1120">
    <property type="entry name" value="Bipartite methylase S protein"/>
    <property type="match status" value="1"/>
</dbReference>
<name>A0A284VT10_9EURY</name>
<evidence type="ECO:0000256" key="3">
    <source>
        <dbReference type="ARBA" id="ARBA00023125"/>
    </source>
</evidence>
<dbReference type="InterPro" id="IPR000055">
    <property type="entry name" value="Restrct_endonuc_typeI_TRD"/>
</dbReference>
<dbReference type="InterPro" id="IPR044946">
    <property type="entry name" value="Restrct_endonuc_typeI_TRD_sf"/>
</dbReference>
<dbReference type="Gene3D" id="3.90.220.20">
    <property type="entry name" value="DNA methylase specificity domains"/>
    <property type="match status" value="2"/>
</dbReference>
<dbReference type="PANTHER" id="PTHR30408:SF12">
    <property type="entry name" value="TYPE I RESTRICTION ENZYME MJAVIII SPECIFICITY SUBUNIT"/>
    <property type="match status" value="1"/>
</dbReference>
<evidence type="ECO:0000256" key="2">
    <source>
        <dbReference type="ARBA" id="ARBA00022747"/>
    </source>
</evidence>
<dbReference type="PANTHER" id="PTHR30408">
    <property type="entry name" value="TYPE-1 RESTRICTION ENZYME ECOKI SPECIFICITY PROTEIN"/>
    <property type="match status" value="1"/>
</dbReference>
<dbReference type="EMBL" id="FZMP01000220">
    <property type="protein sequence ID" value="SNQ62425.1"/>
    <property type="molecule type" value="Genomic_DNA"/>
</dbReference>
<comment type="similarity">
    <text evidence="1">Belongs to the type-I restriction system S methylase family.</text>
</comment>
<dbReference type="Proteomes" id="UP000218615">
    <property type="component" value="Unassembled WGS sequence"/>
</dbReference>
<reference evidence="7" key="1">
    <citation type="submission" date="2017-06" db="EMBL/GenBank/DDBJ databases">
        <authorList>
            <person name="Cremers G."/>
        </authorList>
    </citation>
    <scope>NUCLEOTIDE SEQUENCE [LARGE SCALE GENOMIC DNA]</scope>
</reference>
<dbReference type="CDD" id="cd17521">
    <property type="entry name" value="RMtype1_S_Sau13435ORF2165P_TRD2-CR2_like"/>
    <property type="match status" value="1"/>
</dbReference>
<evidence type="ECO:0000256" key="1">
    <source>
        <dbReference type="ARBA" id="ARBA00010923"/>
    </source>
</evidence>
<dbReference type="Pfam" id="PF01420">
    <property type="entry name" value="Methylase_S"/>
    <property type="match status" value="2"/>
</dbReference>
<dbReference type="RefSeq" id="WP_096206990.1">
    <property type="nucleotide sequence ID" value="NZ_FZMP01000220.1"/>
</dbReference>
<gene>
    <name evidence="6" type="ORF">MNV_710001</name>
</gene>
<evidence type="ECO:0000259" key="5">
    <source>
        <dbReference type="Pfam" id="PF01420"/>
    </source>
</evidence>
<dbReference type="OrthoDB" id="84651at2157"/>
<feature type="domain" description="Type I restriction modification DNA specificity" evidence="5">
    <location>
        <begin position="13"/>
        <end position="182"/>
    </location>
</feature>
<keyword evidence="2" id="KW-0680">Restriction system</keyword>
<sequence length="420" mass="47786">MEGGRMTEIGKAPEGWKIVRLEDVVEINKESRDPAKETLNDRFLYIDIESIEGGTGVIKAAKELLGKDAPSRARRVVHQNNVIMSMVRPYLKAFALVPRGYNNQICSTGFAVLSCKNVIVPCYLLYTLFSKNVIDQCNKMMVGGQYPALNQSQVAKIEIPLPPLPEQRRIAEVLGTVDNAIQKVGGAIEKTKRLKKGLMQRLLTKGIEHERFKETEVGRVPEEWEVVQVGNITKEHKQGFYTAENYSEEGINLVRITDLQNPEISYATMPKIKIDDGTFKQFKVDVGDFLIARSGAIGRYGVVKEPIPCIFGSYIIRFRFDNLRIDNLYFGKLFESNFISNELRKITQGATNKNINAQNIKKIKISLPPLPEQRRIAEILSAVDKKLELERRRKEKLERVKKGLMDELLTGRKRIKEKHI</sequence>